<keyword evidence="1" id="KW-0732">Signal</keyword>
<dbReference type="EMBL" id="CP012670">
    <property type="protein sequence ID" value="AUX19891.1"/>
    <property type="molecule type" value="Genomic_DNA"/>
</dbReference>
<proteinExistence type="predicted"/>
<sequence>MGRSRPWPEALEAVIGSGQMDAAAMLDHFAPLKRWLDQRNRGKTCGW</sequence>
<organism evidence="4 5">
    <name type="scientific">Sorangium cellulosum</name>
    <name type="common">Polyangium cellulosum</name>
    <dbReference type="NCBI Taxonomy" id="56"/>
    <lineage>
        <taxon>Bacteria</taxon>
        <taxon>Pseudomonadati</taxon>
        <taxon>Myxococcota</taxon>
        <taxon>Polyangia</taxon>
        <taxon>Polyangiales</taxon>
        <taxon>Polyangiaceae</taxon>
        <taxon>Sorangium</taxon>
    </lineage>
</organism>
<accession>A0A4P2PTW1</accession>
<keyword evidence="3" id="KW-0325">Glycoprotein</keyword>
<dbReference type="GO" id="GO:0008241">
    <property type="term" value="F:peptidyl-dipeptidase activity"/>
    <property type="evidence" value="ECO:0007669"/>
    <property type="project" value="InterPro"/>
</dbReference>
<evidence type="ECO:0000256" key="1">
    <source>
        <dbReference type="ARBA" id="ARBA00022729"/>
    </source>
</evidence>
<protein>
    <submittedName>
        <fullName evidence="4">Uncharacterized protein</fullName>
    </submittedName>
</protein>
<evidence type="ECO:0000313" key="5">
    <source>
        <dbReference type="Proteomes" id="UP000295781"/>
    </source>
</evidence>
<dbReference type="GO" id="GO:0016020">
    <property type="term" value="C:membrane"/>
    <property type="evidence" value="ECO:0007669"/>
    <property type="project" value="InterPro"/>
</dbReference>
<dbReference type="Pfam" id="PF01401">
    <property type="entry name" value="Peptidase_M2"/>
    <property type="match status" value="1"/>
</dbReference>
<dbReference type="Proteomes" id="UP000295781">
    <property type="component" value="Chromosome"/>
</dbReference>
<dbReference type="InterPro" id="IPR001548">
    <property type="entry name" value="Peptidase_M2"/>
</dbReference>
<evidence type="ECO:0000256" key="3">
    <source>
        <dbReference type="ARBA" id="ARBA00023180"/>
    </source>
</evidence>
<name>A0A4P2PTW1_SORCE</name>
<dbReference type="PANTHER" id="PTHR10514:SF27">
    <property type="entry name" value="ANGIOTENSIN-CONVERTING ENZYME"/>
    <property type="match status" value="1"/>
</dbReference>
<reference evidence="4 5" key="1">
    <citation type="submission" date="2015-09" db="EMBL/GenBank/DDBJ databases">
        <title>Sorangium comparison.</title>
        <authorList>
            <person name="Zaburannyi N."/>
            <person name="Bunk B."/>
            <person name="Overmann J."/>
            <person name="Mueller R."/>
        </authorList>
    </citation>
    <scope>NUCLEOTIDE SEQUENCE [LARGE SCALE GENOMIC DNA]</scope>
    <source>
        <strain evidence="4 5">So ceGT47</strain>
    </source>
</reference>
<dbReference type="AlphaFoldDB" id="A0A4P2PTW1"/>
<dbReference type="GO" id="GO:0006508">
    <property type="term" value="P:proteolysis"/>
    <property type="evidence" value="ECO:0007669"/>
    <property type="project" value="InterPro"/>
</dbReference>
<dbReference type="SUPFAM" id="SSF55486">
    <property type="entry name" value="Metalloproteases ('zincins'), catalytic domain"/>
    <property type="match status" value="1"/>
</dbReference>
<evidence type="ECO:0000256" key="2">
    <source>
        <dbReference type="ARBA" id="ARBA00023157"/>
    </source>
</evidence>
<evidence type="ECO:0000313" key="4">
    <source>
        <dbReference type="EMBL" id="AUX19891.1"/>
    </source>
</evidence>
<keyword evidence="2" id="KW-1015">Disulfide bond</keyword>
<dbReference type="GO" id="GO:0008237">
    <property type="term" value="F:metallopeptidase activity"/>
    <property type="evidence" value="ECO:0007669"/>
    <property type="project" value="InterPro"/>
</dbReference>
<dbReference type="PANTHER" id="PTHR10514">
    <property type="entry name" value="ANGIOTENSIN-CONVERTING ENZYME"/>
    <property type="match status" value="1"/>
</dbReference>
<dbReference type="PROSITE" id="PS52011">
    <property type="entry name" value="PEPTIDASE_M2"/>
    <property type="match status" value="1"/>
</dbReference>
<gene>
    <name evidence="4" type="ORF">SOCEGT47_003440</name>
</gene>